<proteinExistence type="predicted"/>
<protein>
    <submittedName>
        <fullName evidence="2">Uncharacterized protein</fullName>
    </submittedName>
</protein>
<evidence type="ECO:0000256" key="1">
    <source>
        <dbReference type="SAM" id="Phobius"/>
    </source>
</evidence>
<dbReference type="Proteomes" id="UP000722050">
    <property type="component" value="Unassembled WGS sequence"/>
</dbReference>
<keyword evidence="1" id="KW-0812">Transmembrane</keyword>
<keyword evidence="1" id="KW-0472">Membrane</keyword>
<dbReference type="InterPro" id="IPR035177">
    <property type="entry name" value="TssN"/>
</dbReference>
<sequence length="166" mass="18506">MERLITFFQSYLLAPLLIIILLLVMGSLKGLKEQLSMKYALLYILIAGLLLGTPGFLSVLQDEYVWGGIFISVGTYFILGLLALLTMKGGVGKSLGVSDKPFGQACILIASTILGAWIHYLLFTRFGGLPYGHIAMMQSLWFLIPFLTEFSLSRFHLVPPPIYELW</sequence>
<feature type="transmembrane region" description="Helical" evidence="1">
    <location>
        <begin position="105"/>
        <end position="123"/>
    </location>
</feature>
<evidence type="ECO:0000313" key="3">
    <source>
        <dbReference type="Proteomes" id="UP000722050"/>
    </source>
</evidence>
<reference evidence="2" key="1">
    <citation type="submission" date="2020-04" db="EMBL/GenBank/DDBJ databases">
        <title>Deep metagenomics examines the oral microbiome during advanced dental caries in children, revealing novel taxa and co-occurrences with host molecules.</title>
        <authorList>
            <person name="Baker J.L."/>
            <person name="Morton J.T."/>
            <person name="Dinis M."/>
            <person name="Alvarez R."/>
            <person name="Tran N.C."/>
            <person name="Knight R."/>
            <person name="Edlund A."/>
        </authorList>
    </citation>
    <scope>NUCLEOTIDE SEQUENCE</scope>
    <source>
        <strain evidence="2">JCVI_24_bin.8</strain>
    </source>
</reference>
<organism evidence="2 3">
    <name type="scientific">Mogibacterium diversum</name>
    <dbReference type="NCBI Taxonomy" id="114527"/>
    <lineage>
        <taxon>Bacteria</taxon>
        <taxon>Bacillati</taxon>
        <taxon>Bacillota</taxon>
        <taxon>Clostridia</taxon>
        <taxon>Peptostreptococcales</taxon>
        <taxon>Anaerovoracaceae</taxon>
        <taxon>Mogibacterium</taxon>
    </lineage>
</organism>
<feature type="transmembrane region" description="Helical" evidence="1">
    <location>
        <begin position="40"/>
        <end position="58"/>
    </location>
</feature>
<keyword evidence="1" id="KW-1133">Transmembrane helix</keyword>
<dbReference type="Pfam" id="PF17555">
    <property type="entry name" value="TssN"/>
    <property type="match status" value="1"/>
</dbReference>
<dbReference type="EMBL" id="JABZQH010000044">
    <property type="protein sequence ID" value="MBF1351898.1"/>
    <property type="molecule type" value="Genomic_DNA"/>
</dbReference>
<accession>A0A930ED81</accession>
<name>A0A930ED81_9FIRM</name>
<feature type="transmembrane region" description="Helical" evidence="1">
    <location>
        <begin position="64"/>
        <end position="85"/>
    </location>
</feature>
<evidence type="ECO:0000313" key="2">
    <source>
        <dbReference type="EMBL" id="MBF1351898.1"/>
    </source>
</evidence>
<gene>
    <name evidence="2" type="ORF">HXM71_02100</name>
</gene>
<comment type="caution">
    <text evidence="2">The sequence shown here is derived from an EMBL/GenBank/DDBJ whole genome shotgun (WGS) entry which is preliminary data.</text>
</comment>
<feature type="transmembrane region" description="Helical" evidence="1">
    <location>
        <begin position="129"/>
        <end position="147"/>
    </location>
</feature>
<feature type="transmembrane region" description="Helical" evidence="1">
    <location>
        <begin position="6"/>
        <end position="28"/>
    </location>
</feature>
<dbReference type="AlphaFoldDB" id="A0A930ED81"/>
<feature type="non-terminal residue" evidence="2">
    <location>
        <position position="166"/>
    </location>
</feature>